<evidence type="ECO:0000256" key="1">
    <source>
        <dbReference type="SAM" id="MobiDB-lite"/>
    </source>
</evidence>
<feature type="compositionally biased region" description="Basic and acidic residues" evidence="1">
    <location>
        <begin position="106"/>
        <end position="117"/>
    </location>
</feature>
<dbReference type="VEuPathDB" id="FungiDB:SPSK_00343"/>
<evidence type="ECO:0000313" key="2">
    <source>
        <dbReference type="EMBL" id="KJR83981.1"/>
    </source>
</evidence>
<organism evidence="2 3">
    <name type="scientific">Sporothrix schenckii 1099-18</name>
    <dbReference type="NCBI Taxonomy" id="1397361"/>
    <lineage>
        <taxon>Eukaryota</taxon>
        <taxon>Fungi</taxon>
        <taxon>Dikarya</taxon>
        <taxon>Ascomycota</taxon>
        <taxon>Pezizomycotina</taxon>
        <taxon>Sordariomycetes</taxon>
        <taxon>Sordariomycetidae</taxon>
        <taxon>Ophiostomatales</taxon>
        <taxon>Ophiostomataceae</taxon>
        <taxon>Sporothrix</taxon>
    </lineage>
</organism>
<protein>
    <submittedName>
        <fullName evidence="2">Uncharacterized protein</fullName>
    </submittedName>
</protein>
<dbReference type="AlphaFoldDB" id="A0A0F2M744"/>
<evidence type="ECO:0000313" key="3">
    <source>
        <dbReference type="Proteomes" id="UP000033710"/>
    </source>
</evidence>
<sequence length="142" mass="15391">MILRLVDDLFEKGSLMRSPCKKRSEQVVRRDTKRTITSGPGGEWKVGNGAVVWQWIVTARDAAQTGIGACGQLAFCVPRAKSDRCESGWPIRDSKAALAEANLENCQDHGGPDRNGDRPPWNSGHSVTKKVKVDSSGDGKAT</sequence>
<feature type="region of interest" description="Disordered" evidence="1">
    <location>
        <begin position="102"/>
        <end position="142"/>
    </location>
</feature>
<feature type="compositionally biased region" description="Basic and acidic residues" evidence="1">
    <location>
        <begin position="131"/>
        <end position="142"/>
    </location>
</feature>
<name>A0A0F2M744_SPOSC</name>
<reference evidence="2 3" key="1">
    <citation type="journal article" date="2014" name="BMC Genomics">
        <title>Comparative genomics of the major fungal agents of human and animal Sporotrichosis: Sporothrix schenckii and Sporothrix brasiliensis.</title>
        <authorList>
            <person name="Teixeira M.M."/>
            <person name="de Almeida L.G."/>
            <person name="Kubitschek-Barreira P."/>
            <person name="Alves F.L."/>
            <person name="Kioshima E.S."/>
            <person name="Abadio A.K."/>
            <person name="Fernandes L."/>
            <person name="Derengowski L.S."/>
            <person name="Ferreira K.S."/>
            <person name="Souza R.C."/>
            <person name="Ruiz J.C."/>
            <person name="de Andrade N.C."/>
            <person name="Paes H.C."/>
            <person name="Nicola A.M."/>
            <person name="Albuquerque P."/>
            <person name="Gerber A.L."/>
            <person name="Martins V.P."/>
            <person name="Peconick L.D."/>
            <person name="Neto A.V."/>
            <person name="Chaucanez C.B."/>
            <person name="Silva P.A."/>
            <person name="Cunha O.L."/>
            <person name="de Oliveira F.F."/>
            <person name="dos Santos T.C."/>
            <person name="Barros A.L."/>
            <person name="Soares M.A."/>
            <person name="de Oliveira L.M."/>
            <person name="Marini M.M."/>
            <person name="Villalobos-Duno H."/>
            <person name="Cunha M.M."/>
            <person name="de Hoog S."/>
            <person name="da Silveira J.F."/>
            <person name="Henrissat B."/>
            <person name="Nino-Vega G.A."/>
            <person name="Cisalpino P.S."/>
            <person name="Mora-Montes H.M."/>
            <person name="Almeida S.R."/>
            <person name="Stajich J.E."/>
            <person name="Lopes-Bezerra L.M."/>
            <person name="Vasconcelos A.T."/>
            <person name="Felipe M.S."/>
        </authorList>
    </citation>
    <scope>NUCLEOTIDE SEQUENCE [LARGE SCALE GENOMIC DNA]</scope>
    <source>
        <strain evidence="2 3">1099-18</strain>
    </source>
</reference>
<gene>
    <name evidence="2" type="ORF">SPSK_00343</name>
</gene>
<reference evidence="2 3" key="2">
    <citation type="journal article" date="2015" name="Eukaryot. Cell">
        <title>Asexual propagation of a virulent clone complex in a human and feline outbreak of sporotrichosis.</title>
        <authorList>
            <person name="Teixeira Mde M."/>
            <person name="Rodrigues A.M."/>
            <person name="Tsui C.K."/>
            <person name="de Almeida L.G."/>
            <person name="Van Diepeningen A.D."/>
            <person name="van den Ende B.G."/>
            <person name="Fernandes G.F."/>
            <person name="Kano R."/>
            <person name="Hamelin R.C."/>
            <person name="Lopes-Bezerra L.M."/>
            <person name="Vasconcelos A.T."/>
            <person name="de Hoog S."/>
            <person name="de Camargo Z.P."/>
            <person name="Felipe M.S."/>
        </authorList>
    </citation>
    <scope>NUCLEOTIDE SEQUENCE [LARGE SCALE GENOMIC DNA]</scope>
    <source>
        <strain evidence="2 3">1099-18</strain>
    </source>
</reference>
<dbReference type="KEGG" id="ssck:SPSK_00343"/>
<proteinExistence type="predicted"/>
<dbReference type="Proteomes" id="UP000033710">
    <property type="component" value="Unassembled WGS sequence"/>
</dbReference>
<dbReference type="RefSeq" id="XP_016586657.1">
    <property type="nucleotide sequence ID" value="XM_016727317.1"/>
</dbReference>
<dbReference type="GeneID" id="27662594"/>
<comment type="caution">
    <text evidence="2">The sequence shown here is derived from an EMBL/GenBank/DDBJ whole genome shotgun (WGS) entry which is preliminary data.</text>
</comment>
<accession>A0A0F2M744</accession>
<dbReference type="EMBL" id="AXCR01000008">
    <property type="protein sequence ID" value="KJR83981.1"/>
    <property type="molecule type" value="Genomic_DNA"/>
</dbReference>